<dbReference type="CDD" id="cd10283">
    <property type="entry name" value="MnuA_DNase1-like"/>
    <property type="match status" value="1"/>
</dbReference>
<dbReference type="InterPro" id="IPR036691">
    <property type="entry name" value="Endo/exonu/phosph_ase_sf"/>
</dbReference>
<keyword evidence="6" id="KW-1185">Reference proteome</keyword>
<proteinExistence type="predicted"/>
<evidence type="ECO:0000259" key="4">
    <source>
        <dbReference type="Pfam" id="PF13205"/>
    </source>
</evidence>
<evidence type="ECO:0000313" key="5">
    <source>
        <dbReference type="EMBL" id="AUB82947.1"/>
    </source>
</evidence>
<gene>
    <name evidence="5" type="ORF">THSYN_19690</name>
</gene>
<dbReference type="Gene3D" id="3.60.10.10">
    <property type="entry name" value="Endonuclease/exonuclease/phosphatase"/>
    <property type="match status" value="1"/>
</dbReference>
<evidence type="ECO:0000256" key="1">
    <source>
        <dbReference type="ARBA" id="ARBA00022729"/>
    </source>
</evidence>
<evidence type="ECO:0000313" key="6">
    <source>
        <dbReference type="Proteomes" id="UP000232638"/>
    </source>
</evidence>
<reference evidence="5 6" key="1">
    <citation type="submission" date="2017-03" db="EMBL/GenBank/DDBJ databases">
        <title>Complete genome sequence of Candidatus 'Thiodictyon syntrophicum' sp. nov. strain Cad16T, a photolithoautotroph purple sulfur bacterium isolated from an alpine meromictic lake.</title>
        <authorList>
            <person name="Luedin S.M."/>
            <person name="Pothier J.F."/>
            <person name="Danza F."/>
            <person name="Storelli N."/>
            <person name="Wittwer M."/>
            <person name="Tonolla M."/>
        </authorList>
    </citation>
    <scope>NUCLEOTIDE SEQUENCE [LARGE SCALE GENOMIC DNA]</scope>
    <source>
        <strain evidence="5 6">Cad16T</strain>
    </source>
</reference>
<evidence type="ECO:0000259" key="3">
    <source>
        <dbReference type="Pfam" id="PF03372"/>
    </source>
</evidence>
<evidence type="ECO:0000256" key="2">
    <source>
        <dbReference type="SAM" id="SignalP"/>
    </source>
</evidence>
<dbReference type="PANTHER" id="PTHR42834:SF1">
    <property type="entry name" value="ENDONUCLEASE_EXONUCLEASE_PHOSPHATASE FAMILY PROTEIN (AFU_ORTHOLOGUE AFUA_3G09210)"/>
    <property type="match status" value="1"/>
</dbReference>
<protein>
    <recommendedName>
        <fullName evidence="7">ExeM/NucH family extracellular endonuclease</fullName>
    </recommendedName>
</protein>
<dbReference type="EMBL" id="CP020370">
    <property type="protein sequence ID" value="AUB82947.1"/>
    <property type="molecule type" value="Genomic_DNA"/>
</dbReference>
<feature type="domain" description="SbsA Ig-like" evidence="4">
    <location>
        <begin position="215"/>
        <end position="314"/>
    </location>
</feature>
<feature type="signal peptide" evidence="2">
    <location>
        <begin position="1"/>
        <end position="30"/>
    </location>
</feature>
<dbReference type="SUPFAM" id="SSF56219">
    <property type="entry name" value="DNase I-like"/>
    <property type="match status" value="1"/>
</dbReference>
<dbReference type="Pfam" id="PF13205">
    <property type="entry name" value="Big_5"/>
    <property type="match status" value="1"/>
</dbReference>
<dbReference type="InterPro" id="IPR032812">
    <property type="entry name" value="SbsA_Ig"/>
</dbReference>
<evidence type="ECO:0008006" key="7">
    <source>
        <dbReference type="Google" id="ProtNLM"/>
    </source>
</evidence>
<dbReference type="RefSeq" id="WP_100920651.1">
    <property type="nucleotide sequence ID" value="NZ_CP020370.1"/>
</dbReference>
<dbReference type="Pfam" id="PF03372">
    <property type="entry name" value="Exo_endo_phos"/>
    <property type="match status" value="1"/>
</dbReference>
<dbReference type="GO" id="GO:0003824">
    <property type="term" value="F:catalytic activity"/>
    <property type="evidence" value="ECO:0007669"/>
    <property type="project" value="InterPro"/>
</dbReference>
<dbReference type="PROSITE" id="PS00018">
    <property type="entry name" value="EF_HAND_1"/>
    <property type="match status" value="1"/>
</dbReference>
<feature type="chain" id="PRO_5014733085" description="ExeM/NucH family extracellular endonuclease" evidence="2">
    <location>
        <begin position="31"/>
        <end position="987"/>
    </location>
</feature>
<sequence>MTDTSPYSVRSMRRPLLLWLAAFAVSPVAADTLVSWDLSGLGGNQISTPVTGTATGITGLAITRGTGLGTSTCSDCMSSNGWEGTATGADALEYYSFGLSVGAGQSVTLTELAIGTRASGTGPGTLGLYTSLDGFTTALTTLTQNNTNTLYTLAHLSGLAGLTGTIEFRLIEIGNTQADGSGDTAAGGTLRLVADSTTGDIRLTGTIGTAGPDLEAPVLTGTDPASGAVGVDPVLGTLTLTYSEAIRAGNLTGLTLECPAAEYQPVIPRVEGSRLLIDIGDLPTATGCSLSVPAGAVTDLAGNPAASAALSFTTAEALAGCGGTYTPIPAIQGSGSAAAITGAVTTEGVVVGDYEGPSPALRGFYLQDPVGDGDETTADAIFVFHGDTDSVSLGQRVRVVGSAGEYQGQTQLSGVTEVLDCGVGATVAPVEVALPVPAAVGGVDYLERYEGMLVRFPQTLTVTNHFQLGRFGTLELSANGRLMQGTEAALPGAAAQAFEAANLLHLIWLDDLSQAQNADPVVFPDPGLSVANPIRGGDTTTGLTGVLTYTWGGNSASPNAWRVRPLSIATVDLPVFVSNPRPDAAPAVGGTLRVAGLNVENYFVTVDDGVNDICGATANMECRGADALVDIDGLTEQERQRTKKLAALTRLDADILALVELENTPGVEPLADLVDGLNELTGAPTYAYVETGVYGGDAIRNGFIYRPARVTLVGDFAILDDGVDPRAIDTRNRPALAQSFAQVADGARLTVVVNHFKSKGSDCNTATGGTHEIVDPDTGDGQGNCNLTRTSMANALVDWLATDPTGAGDADYLILGDLNSYLQEDPLRTLESGGYANLVAGDPSAYSYTFNGRWGHLDHALASASLVEQVTGAAEYHINADEPVVFDYNLEFKTTNQHSTYFASDEFRIADHDPVLVGLLLDPPAPRPGDLDGNRAVDQDDLDTLKLSFNQDVTAANATGDLDGDGRITVLDLRRLVLLCDRPKCAR</sequence>
<dbReference type="InterPro" id="IPR018247">
    <property type="entry name" value="EF_Hand_1_Ca_BS"/>
</dbReference>
<organism evidence="5 6">
    <name type="scientific">Candidatus Thiodictyon syntrophicum</name>
    <dbReference type="NCBI Taxonomy" id="1166950"/>
    <lineage>
        <taxon>Bacteria</taxon>
        <taxon>Pseudomonadati</taxon>
        <taxon>Pseudomonadota</taxon>
        <taxon>Gammaproteobacteria</taxon>
        <taxon>Chromatiales</taxon>
        <taxon>Chromatiaceae</taxon>
        <taxon>Thiodictyon</taxon>
    </lineage>
</organism>
<keyword evidence="1 2" id="KW-0732">Signal</keyword>
<dbReference type="AlphaFoldDB" id="A0A2K8UBP0"/>
<name>A0A2K8UBP0_9GAMM</name>
<dbReference type="NCBIfam" id="NF033681">
    <property type="entry name" value="ExeM_NucH_DNase"/>
    <property type="match status" value="1"/>
</dbReference>
<dbReference type="CDD" id="cd04486">
    <property type="entry name" value="YhcR_OBF_like"/>
    <property type="match status" value="1"/>
</dbReference>
<dbReference type="Proteomes" id="UP000232638">
    <property type="component" value="Chromosome"/>
</dbReference>
<dbReference type="PANTHER" id="PTHR42834">
    <property type="entry name" value="ENDONUCLEASE/EXONUCLEASE/PHOSPHATASE FAMILY PROTEIN (AFU_ORTHOLOGUE AFUA_3G09210)"/>
    <property type="match status" value="1"/>
</dbReference>
<feature type="domain" description="Endonuclease/exonuclease/phosphatase" evidence="3">
    <location>
        <begin position="643"/>
        <end position="870"/>
    </location>
</feature>
<accession>A0A2K8UBP0</accession>
<dbReference type="KEGG" id="tsy:THSYN_19690"/>
<dbReference type="InterPro" id="IPR047971">
    <property type="entry name" value="ExeM-like"/>
</dbReference>
<dbReference type="InterPro" id="IPR005135">
    <property type="entry name" value="Endo/exonuclease/phosphatase"/>
</dbReference>